<gene>
    <name evidence="1" type="ORF">CEXT_210621</name>
</gene>
<sequence>SCKSCDIQCVHSGKLLIHKSWNALHISILLQKEEIGHVRQLMSDGLVPIQEMGRAETRGRL</sequence>
<dbReference type="EMBL" id="BPLR01000498">
    <property type="protein sequence ID" value="GIY95270.1"/>
    <property type="molecule type" value="Genomic_DNA"/>
</dbReference>
<dbReference type="Proteomes" id="UP001054945">
    <property type="component" value="Unassembled WGS sequence"/>
</dbReference>
<dbReference type="AlphaFoldDB" id="A0AAV4XM22"/>
<keyword evidence="2" id="KW-1185">Reference proteome</keyword>
<feature type="non-terminal residue" evidence="1">
    <location>
        <position position="1"/>
    </location>
</feature>
<proteinExistence type="predicted"/>
<organism evidence="1 2">
    <name type="scientific">Caerostris extrusa</name>
    <name type="common">Bark spider</name>
    <name type="synonym">Caerostris bankana</name>
    <dbReference type="NCBI Taxonomy" id="172846"/>
    <lineage>
        <taxon>Eukaryota</taxon>
        <taxon>Metazoa</taxon>
        <taxon>Ecdysozoa</taxon>
        <taxon>Arthropoda</taxon>
        <taxon>Chelicerata</taxon>
        <taxon>Arachnida</taxon>
        <taxon>Araneae</taxon>
        <taxon>Araneomorphae</taxon>
        <taxon>Entelegynae</taxon>
        <taxon>Araneoidea</taxon>
        <taxon>Araneidae</taxon>
        <taxon>Caerostris</taxon>
    </lineage>
</organism>
<accession>A0AAV4XM22</accession>
<protein>
    <submittedName>
        <fullName evidence="1">Uncharacterized protein</fullName>
    </submittedName>
</protein>
<comment type="caution">
    <text evidence="1">The sequence shown here is derived from an EMBL/GenBank/DDBJ whole genome shotgun (WGS) entry which is preliminary data.</text>
</comment>
<name>A0AAV4XM22_CAEEX</name>
<reference evidence="1 2" key="1">
    <citation type="submission" date="2021-06" db="EMBL/GenBank/DDBJ databases">
        <title>Caerostris extrusa draft genome.</title>
        <authorList>
            <person name="Kono N."/>
            <person name="Arakawa K."/>
        </authorList>
    </citation>
    <scope>NUCLEOTIDE SEQUENCE [LARGE SCALE GENOMIC DNA]</scope>
</reference>
<evidence type="ECO:0000313" key="2">
    <source>
        <dbReference type="Proteomes" id="UP001054945"/>
    </source>
</evidence>
<evidence type="ECO:0000313" key="1">
    <source>
        <dbReference type="EMBL" id="GIY95270.1"/>
    </source>
</evidence>